<dbReference type="EMBL" id="QGKX02001621">
    <property type="protein sequence ID" value="KAF3504603.1"/>
    <property type="molecule type" value="Genomic_DNA"/>
</dbReference>
<dbReference type="AlphaFoldDB" id="A0A8S9NU25"/>
<evidence type="ECO:0000313" key="2">
    <source>
        <dbReference type="Proteomes" id="UP000712600"/>
    </source>
</evidence>
<gene>
    <name evidence="1" type="ORF">F2Q69_00043150</name>
</gene>
<comment type="caution">
    <text evidence="1">The sequence shown here is derived from an EMBL/GenBank/DDBJ whole genome shotgun (WGS) entry which is preliminary data.</text>
</comment>
<evidence type="ECO:0000313" key="1">
    <source>
        <dbReference type="EMBL" id="KAF3504603.1"/>
    </source>
</evidence>
<dbReference type="Proteomes" id="UP000712600">
    <property type="component" value="Unassembled WGS sequence"/>
</dbReference>
<name>A0A8S9NU25_BRACR</name>
<sequence length="131" mass="14656">MSKSRSVQSSPVKLSMLGFGQVLSNQPADSRLEHCVGVSGLWPYRPDYWPDVGIYVLEGLLVKNFKDGNLKVKRVQGQKPKPEERGNTDLEELDNGMDWTYAEEQDFMGKVFISVFGEKGDREGIEESGIG</sequence>
<reference evidence="1" key="1">
    <citation type="submission" date="2019-12" db="EMBL/GenBank/DDBJ databases">
        <title>Genome sequencing and annotation of Brassica cretica.</title>
        <authorList>
            <person name="Studholme D.J."/>
            <person name="Sarris P."/>
        </authorList>
    </citation>
    <scope>NUCLEOTIDE SEQUENCE</scope>
    <source>
        <strain evidence="1">PFS-109/04</strain>
        <tissue evidence="1">Leaf</tissue>
    </source>
</reference>
<accession>A0A8S9NU25</accession>
<protein>
    <submittedName>
        <fullName evidence="1">Uncharacterized protein</fullName>
    </submittedName>
</protein>
<organism evidence="1 2">
    <name type="scientific">Brassica cretica</name>
    <name type="common">Mustard</name>
    <dbReference type="NCBI Taxonomy" id="69181"/>
    <lineage>
        <taxon>Eukaryota</taxon>
        <taxon>Viridiplantae</taxon>
        <taxon>Streptophyta</taxon>
        <taxon>Embryophyta</taxon>
        <taxon>Tracheophyta</taxon>
        <taxon>Spermatophyta</taxon>
        <taxon>Magnoliopsida</taxon>
        <taxon>eudicotyledons</taxon>
        <taxon>Gunneridae</taxon>
        <taxon>Pentapetalae</taxon>
        <taxon>rosids</taxon>
        <taxon>malvids</taxon>
        <taxon>Brassicales</taxon>
        <taxon>Brassicaceae</taxon>
        <taxon>Brassiceae</taxon>
        <taxon>Brassica</taxon>
    </lineage>
</organism>
<proteinExistence type="predicted"/>